<keyword evidence="3" id="KW-1185">Reference proteome</keyword>
<organism evidence="2 3">
    <name type="scientific">Paenibacillus tyrfis</name>
    <dbReference type="NCBI Taxonomy" id="1501230"/>
    <lineage>
        <taxon>Bacteria</taxon>
        <taxon>Bacillati</taxon>
        <taxon>Bacillota</taxon>
        <taxon>Bacilli</taxon>
        <taxon>Bacillales</taxon>
        <taxon>Paenibacillaceae</taxon>
        <taxon>Paenibacillus</taxon>
    </lineage>
</organism>
<comment type="caution">
    <text evidence="2">The sequence shown here is derived from an EMBL/GenBank/DDBJ whole genome shotgun (WGS) entry which is preliminary data.</text>
</comment>
<feature type="domain" description="HMA" evidence="1">
    <location>
        <begin position="2"/>
        <end position="66"/>
    </location>
</feature>
<dbReference type="EMBL" id="JNVM01000051">
    <property type="protein sequence ID" value="KEQ21963.1"/>
    <property type="molecule type" value="Genomic_DNA"/>
</dbReference>
<accession>A0A081NU40</accession>
<dbReference type="CDD" id="cd00371">
    <property type="entry name" value="HMA"/>
    <property type="match status" value="1"/>
</dbReference>
<gene>
    <name evidence="2" type="ORF">ET33_30295</name>
</gene>
<reference evidence="2 3" key="1">
    <citation type="submission" date="2014-06" db="EMBL/GenBank/DDBJ databases">
        <title>Draft genome sequence of Paenibacillus sp. MSt1.</title>
        <authorList>
            <person name="Aw Y.K."/>
            <person name="Ong K.S."/>
            <person name="Gan H.M."/>
            <person name="Lee S.M."/>
        </authorList>
    </citation>
    <scope>NUCLEOTIDE SEQUENCE [LARGE SCALE GENOMIC DNA]</scope>
    <source>
        <strain evidence="2 3">MSt1</strain>
    </source>
</reference>
<dbReference type="SUPFAM" id="SSF55008">
    <property type="entry name" value="HMA, heavy metal-associated domain"/>
    <property type="match status" value="1"/>
</dbReference>
<dbReference type="Pfam" id="PF00403">
    <property type="entry name" value="HMA"/>
    <property type="match status" value="1"/>
</dbReference>
<dbReference type="AlphaFoldDB" id="A0A081NU40"/>
<evidence type="ECO:0000259" key="1">
    <source>
        <dbReference type="PROSITE" id="PS50846"/>
    </source>
</evidence>
<dbReference type="RefSeq" id="WP_036693041.1">
    <property type="nucleotide sequence ID" value="NZ_FYEP01000030.1"/>
</dbReference>
<name>A0A081NU40_9BACL</name>
<evidence type="ECO:0000313" key="2">
    <source>
        <dbReference type="EMBL" id="KEQ21963.1"/>
    </source>
</evidence>
<dbReference type="PROSITE" id="PS50846">
    <property type="entry name" value="HMA_2"/>
    <property type="match status" value="1"/>
</dbReference>
<dbReference type="Gene3D" id="3.30.70.100">
    <property type="match status" value="1"/>
</dbReference>
<dbReference type="InterPro" id="IPR006121">
    <property type="entry name" value="HMA_dom"/>
</dbReference>
<dbReference type="eggNOG" id="COG2608">
    <property type="taxonomic scope" value="Bacteria"/>
</dbReference>
<dbReference type="OrthoDB" id="9813965at2"/>
<sequence>MQEATVKVQGMSCRSCVRAIEGALDSIGAEGRVNFEQGTVDVQHDEAKVKLADIKQAIQNKGYNVVA</sequence>
<dbReference type="InterPro" id="IPR036163">
    <property type="entry name" value="HMA_dom_sf"/>
</dbReference>
<protein>
    <submittedName>
        <fullName evidence="2">Copper resistance protein CopZ</fullName>
    </submittedName>
</protein>
<dbReference type="Proteomes" id="UP000028123">
    <property type="component" value="Unassembled WGS sequence"/>
</dbReference>
<evidence type="ECO:0000313" key="3">
    <source>
        <dbReference type="Proteomes" id="UP000028123"/>
    </source>
</evidence>
<dbReference type="GO" id="GO:0046872">
    <property type="term" value="F:metal ion binding"/>
    <property type="evidence" value="ECO:0007669"/>
    <property type="project" value="InterPro"/>
</dbReference>
<proteinExistence type="predicted"/>